<keyword evidence="19" id="KW-1185">Reference proteome</keyword>
<accession>A0A6H1TUA8</accession>
<keyword evidence="3" id="KW-0813">Transport</keyword>
<keyword evidence="9" id="KW-0406">Ion transport</keyword>
<keyword evidence="6" id="KW-0812">Transmembrane</keyword>
<proteinExistence type="inferred from homology"/>
<evidence type="ECO:0000313" key="18">
    <source>
        <dbReference type="EMBL" id="QIZ69343.1"/>
    </source>
</evidence>
<dbReference type="InterPro" id="IPR049712">
    <property type="entry name" value="Poly_export"/>
</dbReference>
<evidence type="ECO:0000256" key="5">
    <source>
        <dbReference type="ARBA" id="ARBA00022597"/>
    </source>
</evidence>
<dbReference type="Gene3D" id="3.30.1950.10">
    <property type="entry name" value="wza like domain"/>
    <property type="match status" value="1"/>
</dbReference>
<feature type="chain" id="PRO_5026191206" evidence="16">
    <location>
        <begin position="26"/>
        <end position="813"/>
    </location>
</feature>
<dbReference type="GO" id="GO:0015288">
    <property type="term" value="F:porin activity"/>
    <property type="evidence" value="ECO:0007669"/>
    <property type="project" value="UniProtKB-KW"/>
</dbReference>
<keyword evidence="13" id="KW-0998">Cell outer membrane</keyword>
<keyword evidence="8" id="KW-0625">Polysaccharide transport</keyword>
<sequence>MRLQTLSLLTLAAFATQCISTTAIASSGDRRDAPTIANSAQVNRFNDLENHWAQSFILALVEREIMSGFPDGRFQPNAAVTRAEFAAVLQRAFATGGGRYSIEFADVPPNHWGREAIQFAYESGFLGKYDRDFRPDQKISRVQVLVSLVNGLNLSVRRSDRTILNNAFQDASEIPDYARESVMAALDNELITTNPNIPNLSPNQIASRADIAALVYRALVITGRLDNRPVADRTLPRLTETAASPPPAPPQTAPPPPPASTPSNFAPVQNVFETYTLGSGDRIRLDVLTAPEYNGETLVLADGTVNLPLIGKVQIEGMTIDEATDAIAGKYAYYIRQPVMTVTLAKPRPLRVAIAGEVSRPGSYSISLEDSPQYPTVTQAIEMAGGITQTANLRQVQIRRSEDRGRSQIVTVNLWDLLQGGNLSQDLALRDGDSIFIPTAEYADPGEASQLATASFAADTPQSLKIAVVGEVTRPGTHIVQGEGSNSDGTTAFPTITQALKTAGGITQSADLGNVQIRRPTKSGGEQVIAVNLWLLLRAGNLRQDVILQQGDTIVVPTARYTSPEDAALIADASFAADPAKPINIAIVGEVARPGTHTIVGKNPGSGGGSNLPTITQAIEEAGGITLSANVRAIEVLRRTREGSQQRIPVDLWQLLQAGDVSQDVALQPGDTIVIPKATALTAAEATELASASFSPDRINVNVVGEVAQPGLVEIPPNTPLNQALLAAGGFSNRASTGEVELIRLNANGTVSRRNVEVDLNASPNDDTNPILRNNDAIVVDRSGLAKVTDTVGEVARPIGSFFSIFNFLRILQ</sequence>
<dbReference type="GO" id="GO:0015159">
    <property type="term" value="F:polysaccharide transmembrane transporter activity"/>
    <property type="evidence" value="ECO:0007669"/>
    <property type="project" value="InterPro"/>
</dbReference>
<feature type="signal peptide" evidence="16">
    <location>
        <begin position="1"/>
        <end position="25"/>
    </location>
</feature>
<keyword evidence="12" id="KW-0564">Palmitate</keyword>
<keyword evidence="5" id="KW-0762">Sugar transport</keyword>
<dbReference type="AlphaFoldDB" id="A0A6H1TUA8"/>
<keyword evidence="7 16" id="KW-0732">Signal</keyword>
<evidence type="ECO:0000256" key="1">
    <source>
        <dbReference type="ARBA" id="ARBA00004571"/>
    </source>
</evidence>
<evidence type="ECO:0000256" key="2">
    <source>
        <dbReference type="ARBA" id="ARBA00009450"/>
    </source>
</evidence>
<dbReference type="InterPro" id="IPR003715">
    <property type="entry name" value="Poly_export_N"/>
</dbReference>
<dbReference type="GO" id="GO:0006811">
    <property type="term" value="P:monoatomic ion transport"/>
    <property type="evidence" value="ECO:0007669"/>
    <property type="project" value="UniProtKB-KW"/>
</dbReference>
<evidence type="ECO:0000256" key="15">
    <source>
        <dbReference type="SAM" id="MobiDB-lite"/>
    </source>
</evidence>
<dbReference type="InterPro" id="IPR019554">
    <property type="entry name" value="Soluble_ligand-bd"/>
</dbReference>
<dbReference type="PROSITE" id="PS51272">
    <property type="entry name" value="SLH"/>
    <property type="match status" value="3"/>
</dbReference>
<evidence type="ECO:0000256" key="9">
    <source>
        <dbReference type="ARBA" id="ARBA00023065"/>
    </source>
</evidence>
<organism evidence="18 19">
    <name type="scientific">Oxynema aestuarii AP17</name>
    <dbReference type="NCBI Taxonomy" id="2064643"/>
    <lineage>
        <taxon>Bacteria</taxon>
        <taxon>Bacillati</taxon>
        <taxon>Cyanobacteriota</taxon>
        <taxon>Cyanophyceae</taxon>
        <taxon>Oscillatoriophycideae</taxon>
        <taxon>Oscillatoriales</taxon>
        <taxon>Oscillatoriaceae</taxon>
        <taxon>Oxynema</taxon>
        <taxon>Oxynema aestuarii</taxon>
    </lineage>
</organism>
<evidence type="ECO:0000256" key="12">
    <source>
        <dbReference type="ARBA" id="ARBA00023139"/>
    </source>
</evidence>
<gene>
    <name evidence="18" type="ORF">HCG48_01025</name>
</gene>
<evidence type="ECO:0000256" key="16">
    <source>
        <dbReference type="SAM" id="SignalP"/>
    </source>
</evidence>
<dbReference type="PANTHER" id="PTHR33619:SF3">
    <property type="entry name" value="POLYSACCHARIDE EXPORT PROTEIN GFCE-RELATED"/>
    <property type="match status" value="1"/>
</dbReference>
<evidence type="ECO:0000256" key="14">
    <source>
        <dbReference type="ARBA" id="ARBA00023288"/>
    </source>
</evidence>
<dbReference type="InterPro" id="IPR001119">
    <property type="entry name" value="SLH_dom"/>
</dbReference>
<feature type="domain" description="SLH" evidence="17">
    <location>
        <begin position="165"/>
        <end position="229"/>
    </location>
</feature>
<keyword evidence="14" id="KW-0449">Lipoprotein</keyword>
<evidence type="ECO:0000256" key="13">
    <source>
        <dbReference type="ARBA" id="ARBA00023237"/>
    </source>
</evidence>
<dbReference type="EMBL" id="CP051167">
    <property type="protein sequence ID" value="QIZ69343.1"/>
    <property type="molecule type" value="Genomic_DNA"/>
</dbReference>
<evidence type="ECO:0000256" key="10">
    <source>
        <dbReference type="ARBA" id="ARBA00023114"/>
    </source>
</evidence>
<dbReference type="Pfam" id="PF02563">
    <property type="entry name" value="Poly_export"/>
    <property type="match status" value="1"/>
</dbReference>
<dbReference type="KEGG" id="oxy:HCG48_01025"/>
<evidence type="ECO:0000256" key="11">
    <source>
        <dbReference type="ARBA" id="ARBA00023136"/>
    </source>
</evidence>
<dbReference type="InterPro" id="IPR054765">
    <property type="entry name" value="SLBB_dom"/>
</dbReference>
<evidence type="ECO:0000256" key="4">
    <source>
        <dbReference type="ARBA" id="ARBA00022452"/>
    </source>
</evidence>
<keyword evidence="11" id="KW-0472">Membrane</keyword>
<evidence type="ECO:0000259" key="17">
    <source>
        <dbReference type="PROSITE" id="PS51272"/>
    </source>
</evidence>
<evidence type="ECO:0000256" key="6">
    <source>
        <dbReference type="ARBA" id="ARBA00022692"/>
    </source>
</evidence>
<dbReference type="Pfam" id="PF00395">
    <property type="entry name" value="SLH"/>
    <property type="match status" value="2"/>
</dbReference>
<feature type="domain" description="SLH" evidence="17">
    <location>
        <begin position="104"/>
        <end position="162"/>
    </location>
</feature>
<dbReference type="GO" id="GO:0046930">
    <property type="term" value="C:pore complex"/>
    <property type="evidence" value="ECO:0007669"/>
    <property type="project" value="UniProtKB-KW"/>
</dbReference>
<evidence type="ECO:0000256" key="3">
    <source>
        <dbReference type="ARBA" id="ARBA00022448"/>
    </source>
</evidence>
<reference evidence="18 19" key="1">
    <citation type="submission" date="2020-04" db="EMBL/GenBank/DDBJ databases">
        <authorList>
            <person name="Basu S."/>
            <person name="Maruthanayagam V."/>
            <person name="Chakraborty S."/>
            <person name="Pramanik A."/>
            <person name="Mukherjee J."/>
            <person name="Brink B."/>
        </authorList>
    </citation>
    <scope>NUCLEOTIDE SEQUENCE [LARGE SCALE GENOMIC DNA]</scope>
    <source>
        <strain evidence="18 19">AP17</strain>
    </source>
</reference>
<feature type="region of interest" description="Disordered" evidence="15">
    <location>
        <begin position="239"/>
        <end position="266"/>
    </location>
</feature>
<evidence type="ECO:0000256" key="7">
    <source>
        <dbReference type="ARBA" id="ARBA00022729"/>
    </source>
</evidence>
<evidence type="ECO:0000313" key="19">
    <source>
        <dbReference type="Proteomes" id="UP000500857"/>
    </source>
</evidence>
<keyword evidence="4" id="KW-1134">Transmembrane beta strand</keyword>
<evidence type="ECO:0000256" key="8">
    <source>
        <dbReference type="ARBA" id="ARBA00023047"/>
    </source>
</evidence>
<dbReference type="PANTHER" id="PTHR33619">
    <property type="entry name" value="POLYSACCHARIDE EXPORT PROTEIN GFCE-RELATED"/>
    <property type="match status" value="1"/>
</dbReference>
<feature type="compositionally biased region" description="Pro residues" evidence="15">
    <location>
        <begin position="244"/>
        <end position="260"/>
    </location>
</feature>
<protein>
    <submittedName>
        <fullName evidence="18">Polysaccharide export protein</fullName>
    </submittedName>
</protein>
<dbReference type="Pfam" id="PF10531">
    <property type="entry name" value="SLBB"/>
    <property type="match status" value="2"/>
</dbReference>
<name>A0A6H1TUA8_9CYAN</name>
<dbReference type="GO" id="GO:0009279">
    <property type="term" value="C:cell outer membrane"/>
    <property type="evidence" value="ECO:0007669"/>
    <property type="project" value="UniProtKB-SubCell"/>
</dbReference>
<keyword evidence="10" id="KW-0626">Porin</keyword>
<feature type="domain" description="SLH" evidence="17">
    <location>
        <begin position="40"/>
        <end position="103"/>
    </location>
</feature>
<dbReference type="Pfam" id="PF22461">
    <property type="entry name" value="SLBB_2"/>
    <property type="match status" value="2"/>
</dbReference>
<dbReference type="Proteomes" id="UP000500857">
    <property type="component" value="Chromosome"/>
</dbReference>
<comment type="subcellular location">
    <subcellularLocation>
        <location evidence="1">Cell outer membrane</location>
        <topology evidence="1">Multi-pass membrane protein</topology>
    </subcellularLocation>
</comment>
<dbReference type="RefSeq" id="WP_168567500.1">
    <property type="nucleotide sequence ID" value="NZ_CP051167.1"/>
</dbReference>
<dbReference type="Gene3D" id="3.10.560.10">
    <property type="entry name" value="Outer membrane lipoprotein wza domain like"/>
    <property type="match status" value="4"/>
</dbReference>
<comment type="similarity">
    <text evidence="2">Belongs to the BexD/CtrA/VexA family.</text>
</comment>